<dbReference type="RefSeq" id="WP_066968499.1">
    <property type="nucleotide sequence ID" value="NZ_CP023449.1"/>
</dbReference>
<evidence type="ECO:0000256" key="3">
    <source>
        <dbReference type="SAM" id="Phobius"/>
    </source>
</evidence>
<feature type="transmembrane region" description="Helical" evidence="3">
    <location>
        <begin position="258"/>
        <end position="275"/>
    </location>
</feature>
<feature type="transmembrane region" description="Helical" evidence="3">
    <location>
        <begin position="237"/>
        <end position="253"/>
    </location>
</feature>
<feature type="transmembrane region" description="Helical" evidence="3">
    <location>
        <begin position="323"/>
        <end position="344"/>
    </location>
</feature>
<comment type="similarity">
    <text evidence="2">Belongs to the CDP-alcohol phosphatidyltransferase class-I family.</text>
</comment>
<dbReference type="InterPro" id="IPR000462">
    <property type="entry name" value="CDP-OH_P_trans"/>
</dbReference>
<keyword evidence="3" id="KW-0472">Membrane</keyword>
<dbReference type="PROSITE" id="PS00379">
    <property type="entry name" value="CDP_ALCOHOL_P_TRANSF"/>
    <property type="match status" value="1"/>
</dbReference>
<dbReference type="Proteomes" id="UP000218934">
    <property type="component" value="Unassembled WGS sequence"/>
</dbReference>
<dbReference type="OrthoDB" id="8541463at2"/>
<name>A0A2A4FV23_9SPHN</name>
<evidence type="ECO:0000313" key="4">
    <source>
        <dbReference type="EMBL" id="PCE41241.1"/>
    </source>
</evidence>
<dbReference type="GO" id="GO:0016020">
    <property type="term" value="C:membrane"/>
    <property type="evidence" value="ECO:0007669"/>
    <property type="project" value="InterPro"/>
</dbReference>
<dbReference type="AlphaFoldDB" id="A0A2A4FV23"/>
<dbReference type="GO" id="GO:0016780">
    <property type="term" value="F:phosphotransferase activity, for other substituted phosphate groups"/>
    <property type="evidence" value="ECO:0007669"/>
    <property type="project" value="InterPro"/>
</dbReference>
<gene>
    <name evidence="4" type="ORF">COO09_16325</name>
</gene>
<keyword evidence="3" id="KW-1133">Transmembrane helix</keyword>
<dbReference type="GO" id="GO:0008654">
    <property type="term" value="P:phospholipid biosynthetic process"/>
    <property type="evidence" value="ECO:0007669"/>
    <property type="project" value="InterPro"/>
</dbReference>
<evidence type="ECO:0000313" key="5">
    <source>
        <dbReference type="Proteomes" id="UP000218934"/>
    </source>
</evidence>
<accession>A0A2A4FV23</accession>
<dbReference type="InterPro" id="IPR043130">
    <property type="entry name" value="CDP-OH_PTrfase_TM_dom"/>
</dbReference>
<dbReference type="EMBL" id="NWUF01000017">
    <property type="protein sequence ID" value="PCE41241.1"/>
    <property type="molecule type" value="Genomic_DNA"/>
</dbReference>
<dbReference type="Pfam" id="PF01066">
    <property type="entry name" value="CDP-OH_P_transf"/>
    <property type="match status" value="1"/>
</dbReference>
<sequence length="362" mass="40221">MSSSALNVRPIGTNPTLIWGMTSTERLRRIAAAQSLGFSAEANGGPVLLAAASHVFEPAWLKFMAARPGQLLTLAGEPVIAHVAQDTGGGFPAGLAEVRAEDHRVFYNEALRKREEPVLERLEPGRVRAIERQTYFGAYKGVTDILTKYLWPEWALVLTRIAARLHLTPNMVTTIGAALCVLATWLFWEGHYWSGMAAGLGFMVLDTVDGKLARCTITSSYWGNIFDHGMDLVHPPFWWWAWGVGLGAWGLALSSESFTWVMIAIVGGYVVQRLIEGLFIRNFGGIHIHVWEKIDSDFRLITARRNPNMVILFVATLLQRPDIGLIAVAWWTVLSCLFHAVRLVQAMLRQARGETIGSWLTL</sequence>
<organism evidence="4 5">
    <name type="scientific">Rhizorhabdus dicambivorans</name>
    <dbReference type="NCBI Taxonomy" id="1850238"/>
    <lineage>
        <taxon>Bacteria</taxon>
        <taxon>Pseudomonadati</taxon>
        <taxon>Pseudomonadota</taxon>
        <taxon>Alphaproteobacteria</taxon>
        <taxon>Sphingomonadales</taxon>
        <taxon>Sphingomonadaceae</taxon>
        <taxon>Rhizorhabdus</taxon>
    </lineage>
</organism>
<evidence type="ECO:0000256" key="1">
    <source>
        <dbReference type="ARBA" id="ARBA00022679"/>
    </source>
</evidence>
<keyword evidence="1 2" id="KW-0808">Transferase</keyword>
<reference evidence="4 5" key="1">
    <citation type="submission" date="2017-09" db="EMBL/GenBank/DDBJ databases">
        <title>The Catabolism of 3,6-Dichlorosalicylic acid is Initiated by the Cytochrome P450 Monooxygenase DsmABC in Rhizorhabdus dicambivorans Ndbn-20.</title>
        <authorList>
            <person name="Na L."/>
        </authorList>
    </citation>
    <scope>NUCLEOTIDE SEQUENCE [LARGE SCALE GENOMIC DNA]</scope>
    <source>
        <strain evidence="4 5">Ndbn-20m</strain>
    </source>
</reference>
<feature type="transmembrane region" description="Helical" evidence="3">
    <location>
        <begin position="167"/>
        <end position="188"/>
    </location>
</feature>
<keyword evidence="3" id="KW-0812">Transmembrane</keyword>
<dbReference type="Gene3D" id="1.20.120.1760">
    <property type="match status" value="1"/>
</dbReference>
<keyword evidence="5" id="KW-1185">Reference proteome</keyword>
<evidence type="ECO:0000256" key="2">
    <source>
        <dbReference type="RuleBase" id="RU003750"/>
    </source>
</evidence>
<protein>
    <submittedName>
        <fullName evidence="4">Phosphatidylglycerophosphate synthase</fullName>
    </submittedName>
</protein>
<dbReference type="InterPro" id="IPR048254">
    <property type="entry name" value="CDP_ALCOHOL_P_TRANSF_CS"/>
</dbReference>
<proteinExistence type="inferred from homology"/>
<dbReference type="KEGG" id="rdi:CMV14_08385"/>
<comment type="caution">
    <text evidence="4">The sequence shown here is derived from an EMBL/GenBank/DDBJ whole genome shotgun (WGS) entry which is preliminary data.</text>
</comment>